<protein>
    <submittedName>
        <fullName evidence="5">Acetyltransferase-like isoleucine patch superfamily enzyme</fullName>
    </submittedName>
</protein>
<comment type="caution">
    <text evidence="5">The sequence shown here is derived from an EMBL/GenBank/DDBJ whole genome shotgun (WGS) entry which is preliminary data.</text>
</comment>
<dbReference type="GO" id="GO:0016746">
    <property type="term" value="F:acyltransferase activity"/>
    <property type="evidence" value="ECO:0007669"/>
    <property type="project" value="UniProtKB-KW"/>
</dbReference>
<dbReference type="Pfam" id="PF00132">
    <property type="entry name" value="Hexapep"/>
    <property type="match status" value="1"/>
</dbReference>
<keyword evidence="4" id="KW-0012">Acyltransferase</keyword>
<gene>
    <name evidence="5" type="ORF">GGQ68_004818</name>
</gene>
<dbReference type="InterPro" id="IPR001451">
    <property type="entry name" value="Hexapep"/>
</dbReference>
<dbReference type="AlphaFoldDB" id="A0A7W6DSN7"/>
<dbReference type="InterPro" id="IPR018357">
    <property type="entry name" value="Hexapep_transf_CS"/>
</dbReference>
<dbReference type="InterPro" id="IPR011004">
    <property type="entry name" value="Trimer_LpxA-like_sf"/>
</dbReference>
<dbReference type="CDD" id="cd03349">
    <property type="entry name" value="LbH_XAT"/>
    <property type="match status" value="1"/>
</dbReference>
<evidence type="ECO:0000256" key="4">
    <source>
        <dbReference type="ARBA" id="ARBA00023315"/>
    </source>
</evidence>
<keyword evidence="6" id="KW-1185">Reference proteome</keyword>
<accession>A0A7W6DSN7</accession>
<dbReference type="Proteomes" id="UP000541426">
    <property type="component" value="Unassembled WGS sequence"/>
</dbReference>
<proteinExistence type="inferred from homology"/>
<keyword evidence="2 5" id="KW-0808">Transferase</keyword>
<name>A0A7W6DSN7_9RHOB</name>
<organism evidence="5 6">
    <name type="scientific">Sagittula marina</name>
    <dbReference type="NCBI Taxonomy" id="943940"/>
    <lineage>
        <taxon>Bacteria</taxon>
        <taxon>Pseudomonadati</taxon>
        <taxon>Pseudomonadota</taxon>
        <taxon>Alphaproteobacteria</taxon>
        <taxon>Rhodobacterales</taxon>
        <taxon>Roseobacteraceae</taxon>
        <taxon>Sagittula</taxon>
    </lineage>
</organism>
<dbReference type="EMBL" id="JACIEJ010000024">
    <property type="protein sequence ID" value="MBB3988461.1"/>
    <property type="molecule type" value="Genomic_DNA"/>
</dbReference>
<evidence type="ECO:0000313" key="5">
    <source>
        <dbReference type="EMBL" id="MBB3988461.1"/>
    </source>
</evidence>
<dbReference type="Gene3D" id="2.160.10.10">
    <property type="entry name" value="Hexapeptide repeat proteins"/>
    <property type="match status" value="1"/>
</dbReference>
<dbReference type="InterPro" id="IPR050179">
    <property type="entry name" value="Trans_hexapeptide_repeat"/>
</dbReference>
<sequence>MSRAEHTSHRTTLGLFSLRYILARLQKRMSLTAIRNSDIHKSAAVAGGSQIVNSSIGRHSYCGHNCVIVEVEIGSFCSLSDAIYIGGSGHPMEFVSTSPVFLSHRAIVKDKFSRHRYDNLPRTRIGHDVWIGHGVHVRAGVSIGTGAVIGMGAVVTRDVPPYTIVGGNPARPIRPRFRAEIADGLLASQWWTWSDDDLTAAAAQFTDPETFLNTRGLL</sequence>
<dbReference type="RefSeq" id="WP_183970313.1">
    <property type="nucleotide sequence ID" value="NZ_BAABBZ010000049.1"/>
</dbReference>
<evidence type="ECO:0000313" key="6">
    <source>
        <dbReference type="Proteomes" id="UP000541426"/>
    </source>
</evidence>
<evidence type="ECO:0000256" key="3">
    <source>
        <dbReference type="ARBA" id="ARBA00022737"/>
    </source>
</evidence>
<comment type="similarity">
    <text evidence="1">Belongs to the transferase hexapeptide repeat family.</text>
</comment>
<dbReference type="PANTHER" id="PTHR43300">
    <property type="entry name" value="ACETYLTRANSFERASE"/>
    <property type="match status" value="1"/>
</dbReference>
<reference evidence="5 6" key="1">
    <citation type="submission" date="2020-08" db="EMBL/GenBank/DDBJ databases">
        <title>Genomic Encyclopedia of Type Strains, Phase IV (KMG-IV): sequencing the most valuable type-strain genomes for metagenomic binning, comparative biology and taxonomic classification.</title>
        <authorList>
            <person name="Goeker M."/>
        </authorList>
    </citation>
    <scope>NUCLEOTIDE SEQUENCE [LARGE SCALE GENOMIC DNA]</scope>
    <source>
        <strain evidence="5 6">DSM 102235</strain>
    </source>
</reference>
<dbReference type="SUPFAM" id="SSF51161">
    <property type="entry name" value="Trimeric LpxA-like enzymes"/>
    <property type="match status" value="1"/>
</dbReference>
<keyword evidence="3" id="KW-0677">Repeat</keyword>
<dbReference type="PANTHER" id="PTHR43300:SF11">
    <property type="entry name" value="ACETYLTRANSFERASE RV3034C-RELATED"/>
    <property type="match status" value="1"/>
</dbReference>
<dbReference type="PROSITE" id="PS00101">
    <property type="entry name" value="HEXAPEP_TRANSFERASES"/>
    <property type="match status" value="1"/>
</dbReference>
<evidence type="ECO:0000256" key="2">
    <source>
        <dbReference type="ARBA" id="ARBA00022679"/>
    </source>
</evidence>
<evidence type="ECO:0000256" key="1">
    <source>
        <dbReference type="ARBA" id="ARBA00007274"/>
    </source>
</evidence>